<evidence type="ECO:0000313" key="3">
    <source>
        <dbReference type="EMBL" id="CAK9061885.1"/>
    </source>
</evidence>
<proteinExistence type="predicted"/>
<dbReference type="SUPFAM" id="SSF51045">
    <property type="entry name" value="WW domain"/>
    <property type="match status" value="1"/>
</dbReference>
<accession>A0ABP0NDL9</accession>
<organism evidence="3 4">
    <name type="scientific">Durusdinium trenchii</name>
    <dbReference type="NCBI Taxonomy" id="1381693"/>
    <lineage>
        <taxon>Eukaryota</taxon>
        <taxon>Sar</taxon>
        <taxon>Alveolata</taxon>
        <taxon>Dinophyceae</taxon>
        <taxon>Suessiales</taxon>
        <taxon>Symbiodiniaceae</taxon>
        <taxon>Durusdinium</taxon>
    </lineage>
</organism>
<feature type="domain" description="WW" evidence="2">
    <location>
        <begin position="270"/>
        <end position="312"/>
    </location>
</feature>
<dbReference type="Pfam" id="PF00397">
    <property type="entry name" value="WW"/>
    <property type="match status" value="1"/>
</dbReference>
<evidence type="ECO:0000256" key="1">
    <source>
        <dbReference type="SAM" id="MobiDB-lite"/>
    </source>
</evidence>
<evidence type="ECO:0000259" key="2">
    <source>
        <dbReference type="PROSITE" id="PS50020"/>
    </source>
</evidence>
<dbReference type="InterPro" id="IPR001202">
    <property type="entry name" value="WW_dom"/>
</dbReference>
<comment type="caution">
    <text evidence="3">The sequence shown here is derived from an EMBL/GenBank/DDBJ whole genome shotgun (WGS) entry which is preliminary data.</text>
</comment>
<reference evidence="3 4" key="1">
    <citation type="submission" date="2024-02" db="EMBL/GenBank/DDBJ databases">
        <authorList>
            <person name="Chen Y."/>
            <person name="Shah S."/>
            <person name="Dougan E. K."/>
            <person name="Thang M."/>
            <person name="Chan C."/>
        </authorList>
    </citation>
    <scope>NUCLEOTIDE SEQUENCE [LARGE SCALE GENOMIC DNA]</scope>
</reference>
<dbReference type="EMBL" id="CAXAMN010021644">
    <property type="protein sequence ID" value="CAK9061885.1"/>
    <property type="molecule type" value="Genomic_DNA"/>
</dbReference>
<sequence>MALLEALGIPRHGPLARWSAQLGAYLLSRGSRGQICLQGSLQGSVVLVPIYAPYRAWRWSPVPSMPEGFGRQAARLSLLALLAVWRAGGRVAPVTAELLEPPRNRQGQLLIPELRWDQRAIPSVLQQWQPAFILSFGALDELFTRSVASEGFWTPHTVKYLRLDLQSESQPEHSPSRGSLVRHLAIPRFRNDHDLELSEVALSFAGGEEVTFQDILAAVADPAGNLASSPEGSAHIVRLLRAARRRAAPPATARPPWWRVGGHWPPQRRAAAPTMWTAVDALDPNRQGRTLDGEVYYWNRETNETTWDRPFGGRRSEPRRASRAPPRAPPGAAGAAGARRREHEVSRGQRRPRPRRLGLSLEFLGSSGYVKSTSLARSE</sequence>
<feature type="region of interest" description="Disordered" evidence="1">
    <location>
        <begin position="306"/>
        <end position="359"/>
    </location>
</feature>
<dbReference type="Gene3D" id="2.20.70.10">
    <property type="match status" value="1"/>
</dbReference>
<protein>
    <recommendedName>
        <fullName evidence="2">WW domain-containing protein</fullName>
    </recommendedName>
</protein>
<dbReference type="Proteomes" id="UP001642484">
    <property type="component" value="Unassembled WGS sequence"/>
</dbReference>
<dbReference type="InterPro" id="IPR036020">
    <property type="entry name" value="WW_dom_sf"/>
</dbReference>
<evidence type="ECO:0000313" key="4">
    <source>
        <dbReference type="Proteomes" id="UP001642484"/>
    </source>
</evidence>
<dbReference type="PROSITE" id="PS50020">
    <property type="entry name" value="WW_DOMAIN_2"/>
    <property type="match status" value="1"/>
</dbReference>
<gene>
    <name evidence="3" type="ORF">CCMP2556_LOCUS30432</name>
</gene>
<name>A0ABP0NDL9_9DINO</name>
<keyword evidence="4" id="KW-1185">Reference proteome</keyword>
<dbReference type="CDD" id="cd00201">
    <property type="entry name" value="WW"/>
    <property type="match status" value="1"/>
</dbReference>